<accession>A0A6J4HGV7</accession>
<dbReference type="SUPFAM" id="SSF53448">
    <property type="entry name" value="Nucleotide-diphospho-sugar transferases"/>
    <property type="match status" value="1"/>
</dbReference>
<dbReference type="Pfam" id="PF00535">
    <property type="entry name" value="Glycos_transf_2"/>
    <property type="match status" value="1"/>
</dbReference>
<dbReference type="InterPro" id="IPR001173">
    <property type="entry name" value="Glyco_trans_2-like"/>
</dbReference>
<reference evidence="2" key="1">
    <citation type="submission" date="2020-02" db="EMBL/GenBank/DDBJ databases">
        <authorList>
            <person name="Meier V. D."/>
        </authorList>
    </citation>
    <scope>NUCLEOTIDE SEQUENCE</scope>
    <source>
        <strain evidence="2">AVDCRST_MAG50</strain>
    </source>
</reference>
<name>A0A6J4HGV7_9ACTN</name>
<dbReference type="EMBL" id="CADCTF010000031">
    <property type="protein sequence ID" value="CAA9221844.1"/>
    <property type="molecule type" value="Genomic_DNA"/>
</dbReference>
<sequence>MDGCTTPKVSIVTPTYDRMDLLKGAVESGLAQTYADFELIVSDNAMSDEVQALVASYGDDRIKYRHNGSNVGALGNALAAYKAARGTYIGTLHDDDLWEPTFLEKLVHPMEADPSISLAFSDHYIMDGSGRTDVQKSTENSKLWRRANLAPGKHQPFVRLALVDRALPVAMATVFRKDSIDWNDFPPEVASVYDLWLAYLACRNGGAAYYVPERLTRYRHHGGAMTAHSRYDEFFVYCYDRFLSDPRLADAHDAIRREAGPFHTGLGLALVAHGDRARGRRHLARGLRSHPDLRSVSGLVCSALPASASAMVERLANVRRMRSSAYPRA</sequence>
<keyword evidence="2" id="KW-0808">Transferase</keyword>
<proteinExistence type="predicted"/>
<keyword evidence="2" id="KW-0328">Glycosyltransferase</keyword>
<evidence type="ECO:0000259" key="1">
    <source>
        <dbReference type="Pfam" id="PF00535"/>
    </source>
</evidence>
<dbReference type="EC" id="2.4.1.-" evidence="2"/>
<dbReference type="Gene3D" id="3.90.550.10">
    <property type="entry name" value="Spore Coat Polysaccharide Biosynthesis Protein SpsA, Chain A"/>
    <property type="match status" value="1"/>
</dbReference>
<dbReference type="PANTHER" id="PTHR22916">
    <property type="entry name" value="GLYCOSYLTRANSFERASE"/>
    <property type="match status" value="1"/>
</dbReference>
<protein>
    <submittedName>
        <fullName evidence="2">Glycosyltransferase PglI</fullName>
        <ecNumber evidence="2">2.4.1.-</ecNumber>
    </submittedName>
</protein>
<gene>
    <name evidence="2" type="ORF">AVDCRST_MAG50-624</name>
</gene>
<dbReference type="AlphaFoldDB" id="A0A6J4HGV7"/>
<dbReference type="GO" id="GO:0016758">
    <property type="term" value="F:hexosyltransferase activity"/>
    <property type="evidence" value="ECO:0007669"/>
    <property type="project" value="UniProtKB-ARBA"/>
</dbReference>
<evidence type="ECO:0000313" key="2">
    <source>
        <dbReference type="EMBL" id="CAA9221844.1"/>
    </source>
</evidence>
<organism evidence="2">
    <name type="scientific">uncultured Acidimicrobiales bacterium</name>
    <dbReference type="NCBI Taxonomy" id="310071"/>
    <lineage>
        <taxon>Bacteria</taxon>
        <taxon>Bacillati</taxon>
        <taxon>Actinomycetota</taxon>
        <taxon>Acidimicrobiia</taxon>
        <taxon>Acidimicrobiales</taxon>
        <taxon>environmental samples</taxon>
    </lineage>
</organism>
<dbReference type="InterPro" id="IPR029044">
    <property type="entry name" value="Nucleotide-diphossugar_trans"/>
</dbReference>
<feature type="domain" description="Glycosyltransferase 2-like" evidence="1">
    <location>
        <begin position="10"/>
        <end position="146"/>
    </location>
</feature>
<dbReference type="PANTHER" id="PTHR22916:SF3">
    <property type="entry name" value="UDP-GLCNAC:BETAGAL BETA-1,3-N-ACETYLGLUCOSAMINYLTRANSFERASE-LIKE PROTEIN 1"/>
    <property type="match status" value="1"/>
</dbReference>